<name>A0ABY5VXX7_9ACTN</name>
<dbReference type="PANTHER" id="PTHR33169">
    <property type="entry name" value="PADR-FAMILY TRANSCRIPTIONAL REGULATOR"/>
    <property type="match status" value="1"/>
</dbReference>
<reference evidence="2" key="2">
    <citation type="submission" date="2022-09" db="EMBL/GenBank/DDBJ databases">
        <title>Biosynthetic gene clusters of Dactylosporangioum fulvum.</title>
        <authorList>
            <person name="Caradec T."/>
        </authorList>
    </citation>
    <scope>NUCLEOTIDE SEQUENCE</scope>
    <source>
        <strain evidence="2">NRRL B-16292</strain>
    </source>
</reference>
<gene>
    <name evidence="2" type="ORF">Dfulv_36570</name>
</gene>
<evidence type="ECO:0000259" key="1">
    <source>
        <dbReference type="Pfam" id="PF03551"/>
    </source>
</evidence>
<feature type="domain" description="Transcription regulator PadR N-terminal" evidence="1">
    <location>
        <begin position="15"/>
        <end position="90"/>
    </location>
</feature>
<sequence length="209" mass="23698">MAKRRKVGNLLGLQVLATLFERPMHPYEIAAEMRGRGKEDDLKIQWGSLYTVVQNLEKHGFIEAGETTREGRRPERTVYRITDAGREETADWLREIVGVPEKEYPRLKAALSVLGVLPPDEVIHLLEQRIDILGSELATTRAGLEDTAKAVPRIFLIETEYSTALQEAEIAWLRGLLEELEAGTLPGMAEWRHYHETGELLFGRPDAQQ</sequence>
<keyword evidence="3" id="KW-1185">Reference proteome</keyword>
<protein>
    <submittedName>
        <fullName evidence="2">PadR family transcriptional regulator</fullName>
    </submittedName>
</protein>
<organism evidence="2 3">
    <name type="scientific">Dactylosporangium fulvum</name>
    <dbReference type="NCBI Taxonomy" id="53359"/>
    <lineage>
        <taxon>Bacteria</taxon>
        <taxon>Bacillati</taxon>
        <taxon>Actinomycetota</taxon>
        <taxon>Actinomycetes</taxon>
        <taxon>Micromonosporales</taxon>
        <taxon>Micromonosporaceae</taxon>
        <taxon>Dactylosporangium</taxon>
    </lineage>
</organism>
<dbReference type="Proteomes" id="UP001059617">
    <property type="component" value="Chromosome"/>
</dbReference>
<dbReference type="InterPro" id="IPR052509">
    <property type="entry name" value="Metal_resp_DNA-bind_regulator"/>
</dbReference>
<dbReference type="Pfam" id="PF03551">
    <property type="entry name" value="PadR"/>
    <property type="match status" value="1"/>
</dbReference>
<dbReference type="InterPro" id="IPR036388">
    <property type="entry name" value="WH-like_DNA-bd_sf"/>
</dbReference>
<evidence type="ECO:0000313" key="3">
    <source>
        <dbReference type="Proteomes" id="UP001059617"/>
    </source>
</evidence>
<dbReference type="RefSeq" id="WP_259858398.1">
    <property type="nucleotide sequence ID" value="NZ_BAAAST010000162.1"/>
</dbReference>
<evidence type="ECO:0000313" key="2">
    <source>
        <dbReference type="EMBL" id="UWP80636.1"/>
    </source>
</evidence>
<dbReference type="EMBL" id="CP073720">
    <property type="protein sequence ID" value="UWP80636.1"/>
    <property type="molecule type" value="Genomic_DNA"/>
</dbReference>
<dbReference type="Gene3D" id="1.10.10.10">
    <property type="entry name" value="Winged helix-like DNA-binding domain superfamily/Winged helix DNA-binding domain"/>
    <property type="match status" value="1"/>
</dbReference>
<reference evidence="2" key="1">
    <citation type="submission" date="2021-04" db="EMBL/GenBank/DDBJ databases">
        <authorList>
            <person name="Hartkoorn R.C."/>
            <person name="Beaudoing E."/>
            <person name="Hot D."/>
        </authorList>
    </citation>
    <scope>NUCLEOTIDE SEQUENCE</scope>
    <source>
        <strain evidence="2">NRRL B-16292</strain>
    </source>
</reference>
<dbReference type="PANTHER" id="PTHR33169:SF14">
    <property type="entry name" value="TRANSCRIPTIONAL REGULATOR RV3488"/>
    <property type="match status" value="1"/>
</dbReference>
<dbReference type="InterPro" id="IPR005149">
    <property type="entry name" value="Tscrpt_reg_PadR_N"/>
</dbReference>
<accession>A0ABY5VXX7</accession>
<proteinExistence type="predicted"/>
<dbReference type="InterPro" id="IPR036390">
    <property type="entry name" value="WH_DNA-bd_sf"/>
</dbReference>
<dbReference type="SUPFAM" id="SSF46785">
    <property type="entry name" value="Winged helix' DNA-binding domain"/>
    <property type="match status" value="1"/>
</dbReference>